<proteinExistence type="predicted"/>
<evidence type="ECO:0000313" key="2">
    <source>
        <dbReference type="EMBL" id="KAK7603249.1"/>
    </source>
</evidence>
<protein>
    <submittedName>
        <fullName evidence="2">Uncharacterized protein</fullName>
    </submittedName>
</protein>
<dbReference type="AlphaFoldDB" id="A0AAN9TQ85"/>
<accession>A0AAN9TQ85</accession>
<dbReference type="Proteomes" id="UP001367676">
    <property type="component" value="Unassembled WGS sequence"/>
</dbReference>
<evidence type="ECO:0000256" key="1">
    <source>
        <dbReference type="SAM" id="MobiDB-lite"/>
    </source>
</evidence>
<evidence type="ECO:0000313" key="3">
    <source>
        <dbReference type="Proteomes" id="UP001367676"/>
    </source>
</evidence>
<organism evidence="2 3">
    <name type="scientific">Parthenolecanium corni</name>
    <dbReference type="NCBI Taxonomy" id="536013"/>
    <lineage>
        <taxon>Eukaryota</taxon>
        <taxon>Metazoa</taxon>
        <taxon>Ecdysozoa</taxon>
        <taxon>Arthropoda</taxon>
        <taxon>Hexapoda</taxon>
        <taxon>Insecta</taxon>
        <taxon>Pterygota</taxon>
        <taxon>Neoptera</taxon>
        <taxon>Paraneoptera</taxon>
        <taxon>Hemiptera</taxon>
        <taxon>Sternorrhyncha</taxon>
        <taxon>Coccoidea</taxon>
        <taxon>Coccidae</taxon>
        <taxon>Parthenolecanium</taxon>
    </lineage>
</organism>
<reference evidence="2 3" key="1">
    <citation type="submission" date="2024-03" db="EMBL/GenBank/DDBJ databases">
        <title>Adaptation during the transition from Ophiocordyceps entomopathogen to insect associate is accompanied by gene loss and intensified selection.</title>
        <authorList>
            <person name="Ward C.M."/>
            <person name="Onetto C.A."/>
            <person name="Borneman A.R."/>
        </authorList>
    </citation>
    <scope>NUCLEOTIDE SEQUENCE [LARGE SCALE GENOMIC DNA]</scope>
    <source>
        <strain evidence="2">AWRI1</strain>
        <tissue evidence="2">Single Adult Female</tissue>
    </source>
</reference>
<keyword evidence="3" id="KW-1185">Reference proteome</keyword>
<sequence>MDAIDNPSYFALSSEAQKKFCHFLSLRRWSDQGRNSATLPNDVSGRRVSAPSQNRRNFRSLKRTNSEDTHLLVLGKPRPTDLPPLVYTSQHQRHGSAGNVNSNDLLHHDMVHCVADNKDDSDVFLSANRNGEYYNTTILAKNRIPPSGRRRHSIGSFLNRDRSFTSTLGTESKVKEMPFQMVQAHPQDKLTIDHQGSCLRK</sequence>
<gene>
    <name evidence="2" type="ORF">V9T40_003248</name>
</gene>
<name>A0AAN9TQ85_9HEMI</name>
<comment type="caution">
    <text evidence="2">The sequence shown here is derived from an EMBL/GenBank/DDBJ whole genome shotgun (WGS) entry which is preliminary data.</text>
</comment>
<dbReference type="EMBL" id="JBBCAQ010000006">
    <property type="protein sequence ID" value="KAK7603249.1"/>
    <property type="molecule type" value="Genomic_DNA"/>
</dbReference>
<feature type="region of interest" description="Disordered" evidence="1">
    <location>
        <begin position="34"/>
        <end position="55"/>
    </location>
</feature>